<dbReference type="InterPro" id="IPR051045">
    <property type="entry name" value="TonB-dependent_transducer"/>
</dbReference>
<evidence type="ECO:0000256" key="1">
    <source>
        <dbReference type="ARBA" id="ARBA00004383"/>
    </source>
</evidence>
<evidence type="ECO:0000256" key="3">
    <source>
        <dbReference type="ARBA" id="ARBA00022448"/>
    </source>
</evidence>
<keyword evidence="8 11" id="KW-1133">Transmembrane helix</keyword>
<keyword evidence="9 11" id="KW-0472">Membrane</keyword>
<reference evidence="13" key="1">
    <citation type="submission" date="2018-05" db="EMBL/GenBank/DDBJ databases">
        <authorList>
            <person name="Lanie J.A."/>
            <person name="Ng W.-L."/>
            <person name="Kazmierczak K.M."/>
            <person name="Andrzejewski T.M."/>
            <person name="Davidsen T.M."/>
            <person name="Wayne K.J."/>
            <person name="Tettelin H."/>
            <person name="Glass J.I."/>
            <person name="Rusch D."/>
            <person name="Podicherti R."/>
            <person name="Tsui H.-C.T."/>
            <person name="Winkler M.E."/>
        </authorList>
    </citation>
    <scope>NUCLEOTIDE SEQUENCE</scope>
</reference>
<evidence type="ECO:0000256" key="2">
    <source>
        <dbReference type="ARBA" id="ARBA00006555"/>
    </source>
</evidence>
<evidence type="ECO:0000256" key="8">
    <source>
        <dbReference type="ARBA" id="ARBA00022989"/>
    </source>
</evidence>
<dbReference type="InterPro" id="IPR006260">
    <property type="entry name" value="TonB/TolA_C"/>
</dbReference>
<feature type="transmembrane region" description="Helical" evidence="11">
    <location>
        <begin position="21"/>
        <end position="43"/>
    </location>
</feature>
<dbReference type="PROSITE" id="PS52015">
    <property type="entry name" value="TONB_CTD"/>
    <property type="match status" value="1"/>
</dbReference>
<dbReference type="EMBL" id="UINC01000888">
    <property type="protein sequence ID" value="SUZ62803.1"/>
    <property type="molecule type" value="Genomic_DNA"/>
</dbReference>
<sequence length="225" mass="25021">MPAEPGHRYVETENDRFKRSFGSWFWGSMITATVVHFMLFQFWPTQTADDVSFTSEDLEVIELPPEIEIPPPPEAISRPATPVMAVTEIDDDITIAPTTFADNPVDDLPPPPTDDGGTDLSAAPVFTPMTVRPEILNRGEVLSALMRLYPPILRDAGIGGTVEVWFFISEEGTVIDQRVSEPSAHAQLNEAALEVAEVFKFSPALNRETIVQVWIRLPITFEVQN</sequence>
<keyword evidence="3" id="KW-0813">Transport</keyword>
<protein>
    <recommendedName>
        <fullName evidence="12">TonB C-terminal domain-containing protein</fullName>
    </recommendedName>
</protein>
<keyword evidence="5" id="KW-0997">Cell inner membrane</keyword>
<dbReference type="AlphaFoldDB" id="A0A381PBC7"/>
<evidence type="ECO:0000256" key="4">
    <source>
        <dbReference type="ARBA" id="ARBA00022475"/>
    </source>
</evidence>
<evidence type="ECO:0000259" key="12">
    <source>
        <dbReference type="PROSITE" id="PS52015"/>
    </source>
</evidence>
<keyword evidence="4" id="KW-1003">Cell membrane</keyword>
<dbReference type="Gene3D" id="3.30.1150.10">
    <property type="match status" value="1"/>
</dbReference>
<evidence type="ECO:0000256" key="9">
    <source>
        <dbReference type="ARBA" id="ARBA00023136"/>
    </source>
</evidence>
<feature type="region of interest" description="Disordered" evidence="10">
    <location>
        <begin position="98"/>
        <end position="124"/>
    </location>
</feature>
<dbReference type="GO" id="GO:0055085">
    <property type="term" value="P:transmembrane transport"/>
    <property type="evidence" value="ECO:0007669"/>
    <property type="project" value="InterPro"/>
</dbReference>
<feature type="domain" description="TonB C-terminal" evidence="12">
    <location>
        <begin position="134"/>
        <end position="225"/>
    </location>
</feature>
<organism evidence="13">
    <name type="scientific">marine metagenome</name>
    <dbReference type="NCBI Taxonomy" id="408172"/>
    <lineage>
        <taxon>unclassified sequences</taxon>
        <taxon>metagenomes</taxon>
        <taxon>ecological metagenomes</taxon>
    </lineage>
</organism>
<evidence type="ECO:0000256" key="6">
    <source>
        <dbReference type="ARBA" id="ARBA00022692"/>
    </source>
</evidence>
<evidence type="ECO:0000256" key="10">
    <source>
        <dbReference type="SAM" id="MobiDB-lite"/>
    </source>
</evidence>
<dbReference type="GO" id="GO:0031992">
    <property type="term" value="F:energy transducer activity"/>
    <property type="evidence" value="ECO:0007669"/>
    <property type="project" value="TreeGrafter"/>
</dbReference>
<evidence type="ECO:0000256" key="5">
    <source>
        <dbReference type="ARBA" id="ARBA00022519"/>
    </source>
</evidence>
<dbReference type="Pfam" id="PF03544">
    <property type="entry name" value="TonB_C"/>
    <property type="match status" value="1"/>
</dbReference>
<gene>
    <name evidence="13" type="ORF">METZ01_LOCUS15657</name>
</gene>
<dbReference type="PANTHER" id="PTHR33446">
    <property type="entry name" value="PROTEIN TONB-RELATED"/>
    <property type="match status" value="1"/>
</dbReference>
<name>A0A381PBC7_9ZZZZ</name>
<dbReference type="SUPFAM" id="SSF74653">
    <property type="entry name" value="TolA/TonB C-terminal domain"/>
    <property type="match status" value="1"/>
</dbReference>
<keyword evidence="7" id="KW-0653">Protein transport</keyword>
<evidence type="ECO:0000313" key="13">
    <source>
        <dbReference type="EMBL" id="SUZ62803.1"/>
    </source>
</evidence>
<comment type="subcellular location">
    <subcellularLocation>
        <location evidence="1">Cell inner membrane</location>
        <topology evidence="1">Single-pass membrane protein</topology>
        <orientation evidence="1">Periplasmic side</orientation>
    </subcellularLocation>
</comment>
<evidence type="ECO:0000256" key="11">
    <source>
        <dbReference type="SAM" id="Phobius"/>
    </source>
</evidence>
<dbReference type="PANTHER" id="PTHR33446:SF2">
    <property type="entry name" value="PROTEIN TONB"/>
    <property type="match status" value="1"/>
</dbReference>
<keyword evidence="6 11" id="KW-0812">Transmembrane</keyword>
<dbReference type="NCBIfam" id="TIGR01352">
    <property type="entry name" value="tonB_Cterm"/>
    <property type="match status" value="1"/>
</dbReference>
<dbReference type="GO" id="GO:0015031">
    <property type="term" value="P:protein transport"/>
    <property type="evidence" value="ECO:0007669"/>
    <property type="project" value="UniProtKB-KW"/>
</dbReference>
<evidence type="ECO:0000256" key="7">
    <source>
        <dbReference type="ARBA" id="ARBA00022927"/>
    </source>
</evidence>
<proteinExistence type="inferred from homology"/>
<dbReference type="GO" id="GO:0098797">
    <property type="term" value="C:plasma membrane protein complex"/>
    <property type="evidence" value="ECO:0007669"/>
    <property type="project" value="TreeGrafter"/>
</dbReference>
<comment type="similarity">
    <text evidence="2">Belongs to the TonB family.</text>
</comment>
<accession>A0A381PBC7</accession>
<dbReference type="InterPro" id="IPR037682">
    <property type="entry name" value="TonB_C"/>
</dbReference>